<comment type="caution">
    <text evidence="1">The sequence shown here is derived from an EMBL/GenBank/DDBJ whole genome shotgun (WGS) entry which is preliminary data.</text>
</comment>
<name>A0A438KJJ8_VITVI</name>
<dbReference type="PANTHER" id="PTHR34427:SF5">
    <property type="entry name" value="DUF4283 DOMAIN-CONTAINING PROTEIN"/>
    <property type="match status" value="1"/>
</dbReference>
<gene>
    <name evidence="1" type="ORF">CK203_001935</name>
</gene>
<sequence length="588" mass="64817">MRGGRSWFAVDSKSFEIYVDVFGEKCKGIIVERSRGFTSWIKFGSLSLCCLLEEVEACCKGEFAQRFVKSWENGGRKFKSERRVNEASRFLLCFAVDSKAKKYCLVFPKGKGILGGWVLLAKKLRAKNSYVDAMKSRARRLGEAVWLQLGEKNVLSESELLDWCLVGRWGESRVSSRLVRFGWAPKVGCSQNCERVKEAWVRVVGLPLHFWSREVFKNIGECCGGFVAVDEDTTASKEIQWARLLVKSEGVSEVALVTRSGMGKEQEVRDDKGGGSHADCNVERVQTHKQSAKVVVSYEVGEACCSKDREVAISDFVSARGAEDEVTSGKVHSDWEKVSNDGPIAQGFRILGRVMELDVVRRPNKEGQASAALKDLLEVGRPTSESLKGPTLVGRPTAEVLNGARACGGLRDADCGKPDEDVFGIQMGSSPLAPNLTEITDEALMEEASRYTNHPCSLFSLGKQDFSSSSNFSGQEGVIIITDGGSERGCGSEAVSGADLGPIRVILADGRETEVFGLSGKANRAIEEVIEDVSEKAFQEVVEERDDVGESCWYSSCLAKFSRCLGMPTENFKWEILFLLKRMKERKL</sequence>
<accession>A0A438KJJ8</accession>
<dbReference type="AlphaFoldDB" id="A0A438KJJ8"/>
<evidence type="ECO:0000313" key="2">
    <source>
        <dbReference type="Proteomes" id="UP000288805"/>
    </source>
</evidence>
<dbReference type="EMBL" id="QGNW01000005">
    <property type="protein sequence ID" value="RVX21378.1"/>
    <property type="molecule type" value="Genomic_DNA"/>
</dbReference>
<dbReference type="PANTHER" id="PTHR34427">
    <property type="entry name" value="DUF4283 DOMAIN PROTEIN"/>
    <property type="match status" value="1"/>
</dbReference>
<dbReference type="Proteomes" id="UP000288805">
    <property type="component" value="Unassembled WGS sequence"/>
</dbReference>
<organism evidence="1 2">
    <name type="scientific">Vitis vinifera</name>
    <name type="common">Grape</name>
    <dbReference type="NCBI Taxonomy" id="29760"/>
    <lineage>
        <taxon>Eukaryota</taxon>
        <taxon>Viridiplantae</taxon>
        <taxon>Streptophyta</taxon>
        <taxon>Embryophyta</taxon>
        <taxon>Tracheophyta</taxon>
        <taxon>Spermatophyta</taxon>
        <taxon>Magnoliopsida</taxon>
        <taxon>eudicotyledons</taxon>
        <taxon>Gunneridae</taxon>
        <taxon>Pentapetalae</taxon>
        <taxon>rosids</taxon>
        <taxon>Vitales</taxon>
        <taxon>Vitaceae</taxon>
        <taxon>Viteae</taxon>
        <taxon>Vitis</taxon>
    </lineage>
</organism>
<reference evidence="1 2" key="1">
    <citation type="journal article" date="2018" name="PLoS Genet.">
        <title>Population sequencing reveals clonal diversity and ancestral inbreeding in the grapevine cultivar Chardonnay.</title>
        <authorList>
            <person name="Roach M.J."/>
            <person name="Johnson D.L."/>
            <person name="Bohlmann J."/>
            <person name="van Vuuren H.J."/>
            <person name="Jones S.J."/>
            <person name="Pretorius I.S."/>
            <person name="Schmidt S.A."/>
            <person name="Borneman A.R."/>
        </authorList>
    </citation>
    <scope>NUCLEOTIDE SEQUENCE [LARGE SCALE GENOMIC DNA]</scope>
    <source>
        <strain evidence="2">cv. Chardonnay</strain>
        <tissue evidence="1">Leaf</tissue>
    </source>
</reference>
<protein>
    <submittedName>
        <fullName evidence="1">Uncharacterized protein</fullName>
    </submittedName>
</protein>
<evidence type="ECO:0000313" key="1">
    <source>
        <dbReference type="EMBL" id="RVX21378.1"/>
    </source>
</evidence>
<proteinExistence type="predicted"/>